<dbReference type="OrthoDB" id="2942327at2"/>
<protein>
    <submittedName>
        <fullName evidence="2">Cupin-like domain-containing protein</fullName>
    </submittedName>
</protein>
<dbReference type="SMART" id="SM00558">
    <property type="entry name" value="JmjC"/>
    <property type="match status" value="1"/>
</dbReference>
<dbReference type="RefSeq" id="WP_146304038.1">
    <property type="nucleotide sequence ID" value="NZ_VOHS01000003.1"/>
</dbReference>
<accession>A0A5C6M1P9</accession>
<evidence type="ECO:0000313" key="3">
    <source>
        <dbReference type="Proteomes" id="UP000318815"/>
    </source>
</evidence>
<dbReference type="EMBL" id="VOHS01000003">
    <property type="protein sequence ID" value="TWW01869.1"/>
    <property type="molecule type" value="Genomic_DNA"/>
</dbReference>
<name>A0A5C6M1P9_9BACT</name>
<dbReference type="Proteomes" id="UP000318815">
    <property type="component" value="Unassembled WGS sequence"/>
</dbReference>
<reference evidence="2 3" key="1">
    <citation type="submission" date="2019-08" db="EMBL/GenBank/DDBJ databases">
        <title>Whole genome sequencing of chitin degrading bacteria Chitinophaga pinensis YS16.</title>
        <authorList>
            <person name="Singh R.P."/>
            <person name="Manchanda G."/>
            <person name="Maurya I.K."/>
            <person name="Joshi N.K."/>
            <person name="Srivastava A.K."/>
        </authorList>
    </citation>
    <scope>NUCLEOTIDE SEQUENCE [LARGE SCALE GENOMIC DNA]</scope>
    <source>
        <strain evidence="2 3">YS-16</strain>
    </source>
</reference>
<dbReference type="AlphaFoldDB" id="A0A5C6M1P9"/>
<dbReference type="PROSITE" id="PS51184">
    <property type="entry name" value="JMJC"/>
    <property type="match status" value="1"/>
</dbReference>
<dbReference type="PANTHER" id="PTHR12461">
    <property type="entry name" value="HYPOXIA-INDUCIBLE FACTOR 1 ALPHA INHIBITOR-RELATED"/>
    <property type="match status" value="1"/>
</dbReference>
<keyword evidence="3" id="KW-1185">Reference proteome</keyword>
<evidence type="ECO:0000259" key="1">
    <source>
        <dbReference type="PROSITE" id="PS51184"/>
    </source>
</evidence>
<evidence type="ECO:0000313" key="2">
    <source>
        <dbReference type="EMBL" id="TWW01869.1"/>
    </source>
</evidence>
<sequence length="289" mass="33886">MHLKPVTAISGYTREQFTTAYLEPGIPVLIKDFIEPDSVALQKWNYDYFRQEAGAVMVGVHSEENAHLDKATSQPGEKMKFGDYLDLIESRPTVRRLFLFNLLRERPDIKKELKVRKIADNLLTWLPFLFFGGEGSSVRYHYDIDMSHVFLSQFQGVKKVWLFPNEQSDLLYRLPWNFHGIADLRNPDYEAFPALRQLSGWECTLHFGETLYIPSGYWHYIQYETAGYSVAYRALPVSMLKRAVGVRNIFITRRFDDAMRRILGKKWFDYKMKTAYRRAARAVERGNSR</sequence>
<feature type="domain" description="JmjC" evidence="1">
    <location>
        <begin position="92"/>
        <end position="249"/>
    </location>
</feature>
<comment type="caution">
    <text evidence="2">The sequence shown here is derived from an EMBL/GenBank/DDBJ whole genome shotgun (WGS) entry which is preliminary data.</text>
</comment>
<organism evidence="2 3">
    <name type="scientific">Chitinophaga pinensis</name>
    <dbReference type="NCBI Taxonomy" id="79329"/>
    <lineage>
        <taxon>Bacteria</taxon>
        <taxon>Pseudomonadati</taxon>
        <taxon>Bacteroidota</taxon>
        <taxon>Chitinophagia</taxon>
        <taxon>Chitinophagales</taxon>
        <taxon>Chitinophagaceae</taxon>
        <taxon>Chitinophaga</taxon>
    </lineage>
</organism>
<dbReference type="PANTHER" id="PTHR12461:SF105">
    <property type="entry name" value="HYPOXIA-INDUCIBLE FACTOR 1-ALPHA INHIBITOR"/>
    <property type="match status" value="1"/>
</dbReference>
<proteinExistence type="predicted"/>
<dbReference type="InterPro" id="IPR003347">
    <property type="entry name" value="JmjC_dom"/>
</dbReference>
<dbReference type="SUPFAM" id="SSF51197">
    <property type="entry name" value="Clavaminate synthase-like"/>
    <property type="match status" value="1"/>
</dbReference>
<dbReference type="Pfam" id="PF13621">
    <property type="entry name" value="Cupin_8"/>
    <property type="match status" value="1"/>
</dbReference>
<dbReference type="InterPro" id="IPR041667">
    <property type="entry name" value="Cupin_8"/>
</dbReference>
<dbReference type="Gene3D" id="2.60.120.650">
    <property type="entry name" value="Cupin"/>
    <property type="match status" value="1"/>
</dbReference>
<gene>
    <name evidence="2" type="ORF">FEF09_04710</name>
</gene>